<dbReference type="Proteomes" id="UP001412067">
    <property type="component" value="Unassembled WGS sequence"/>
</dbReference>
<reference evidence="1 2" key="1">
    <citation type="journal article" date="2022" name="Nat. Plants">
        <title>Genomes of leafy and leafless Platanthera orchids illuminate the evolution of mycoheterotrophy.</title>
        <authorList>
            <person name="Li M.H."/>
            <person name="Liu K.W."/>
            <person name="Li Z."/>
            <person name="Lu H.C."/>
            <person name="Ye Q.L."/>
            <person name="Zhang D."/>
            <person name="Wang J.Y."/>
            <person name="Li Y.F."/>
            <person name="Zhong Z.M."/>
            <person name="Liu X."/>
            <person name="Yu X."/>
            <person name="Liu D.K."/>
            <person name="Tu X.D."/>
            <person name="Liu B."/>
            <person name="Hao Y."/>
            <person name="Liao X.Y."/>
            <person name="Jiang Y.T."/>
            <person name="Sun W.H."/>
            <person name="Chen J."/>
            <person name="Chen Y.Q."/>
            <person name="Ai Y."/>
            <person name="Zhai J.W."/>
            <person name="Wu S.S."/>
            <person name="Zhou Z."/>
            <person name="Hsiao Y.Y."/>
            <person name="Wu W.L."/>
            <person name="Chen Y.Y."/>
            <person name="Lin Y.F."/>
            <person name="Hsu J.L."/>
            <person name="Li C.Y."/>
            <person name="Wang Z.W."/>
            <person name="Zhao X."/>
            <person name="Zhong W.Y."/>
            <person name="Ma X.K."/>
            <person name="Ma L."/>
            <person name="Huang J."/>
            <person name="Chen G.Z."/>
            <person name="Huang M.Z."/>
            <person name="Huang L."/>
            <person name="Peng D.H."/>
            <person name="Luo Y.B."/>
            <person name="Zou S.Q."/>
            <person name="Chen S.P."/>
            <person name="Lan S."/>
            <person name="Tsai W.C."/>
            <person name="Van de Peer Y."/>
            <person name="Liu Z.J."/>
        </authorList>
    </citation>
    <scope>NUCLEOTIDE SEQUENCE [LARGE SCALE GENOMIC DNA]</scope>
    <source>
        <strain evidence="1">Lor288</strain>
    </source>
</reference>
<name>A0ABR2LQN7_9ASPA</name>
<organism evidence="1 2">
    <name type="scientific">Platanthera guangdongensis</name>
    <dbReference type="NCBI Taxonomy" id="2320717"/>
    <lineage>
        <taxon>Eukaryota</taxon>
        <taxon>Viridiplantae</taxon>
        <taxon>Streptophyta</taxon>
        <taxon>Embryophyta</taxon>
        <taxon>Tracheophyta</taxon>
        <taxon>Spermatophyta</taxon>
        <taxon>Magnoliopsida</taxon>
        <taxon>Liliopsida</taxon>
        <taxon>Asparagales</taxon>
        <taxon>Orchidaceae</taxon>
        <taxon>Orchidoideae</taxon>
        <taxon>Orchideae</taxon>
        <taxon>Orchidinae</taxon>
        <taxon>Platanthera</taxon>
    </lineage>
</organism>
<dbReference type="EMBL" id="JBBWWR010000017">
    <property type="protein sequence ID" value="KAK8946314.1"/>
    <property type="molecule type" value="Genomic_DNA"/>
</dbReference>
<protein>
    <submittedName>
        <fullName evidence="1">Uncharacterized protein</fullName>
    </submittedName>
</protein>
<evidence type="ECO:0000313" key="2">
    <source>
        <dbReference type="Proteomes" id="UP001412067"/>
    </source>
</evidence>
<evidence type="ECO:0000313" key="1">
    <source>
        <dbReference type="EMBL" id="KAK8946314.1"/>
    </source>
</evidence>
<accession>A0ABR2LQN7</accession>
<keyword evidence="2" id="KW-1185">Reference proteome</keyword>
<sequence>MDRIKNQRHSWGVFTDRYPDLYQALLKLDGSKNHQQLDFLCLYFLGSVWESF</sequence>
<proteinExistence type="predicted"/>
<comment type="caution">
    <text evidence="1">The sequence shown here is derived from an EMBL/GenBank/DDBJ whole genome shotgun (WGS) entry which is preliminary data.</text>
</comment>
<gene>
    <name evidence="1" type="ORF">KSP40_PGU001158</name>
</gene>